<accession>A0A2S9XCJ0</accession>
<dbReference type="Proteomes" id="UP000237968">
    <property type="component" value="Unassembled WGS sequence"/>
</dbReference>
<evidence type="ECO:0000313" key="2">
    <source>
        <dbReference type="EMBL" id="PRP90574.1"/>
    </source>
</evidence>
<feature type="transmembrane region" description="Helical" evidence="1">
    <location>
        <begin position="7"/>
        <end position="30"/>
    </location>
</feature>
<keyword evidence="3" id="KW-1185">Reference proteome</keyword>
<gene>
    <name evidence="2" type="ORF">ENSA5_63770</name>
</gene>
<keyword evidence="1" id="KW-0472">Membrane</keyword>
<sequence>MVARFGLWPVYFVVLLAVGLARIPSAWWVIGAGYETLTRLIIALAVIYLLGWLRMIAWTLIPGAVIQFGRRLWFRHRGRRIRLPIKAITTIDVEQRPPPVNEAFILELADGAVYDMCPVSWDGAERIYSVVARRVRRARLRANRRLARAKRRAPAPTPDES</sequence>
<evidence type="ECO:0000256" key="1">
    <source>
        <dbReference type="SAM" id="Phobius"/>
    </source>
</evidence>
<dbReference type="EMBL" id="PVNK01000278">
    <property type="protein sequence ID" value="PRP90574.1"/>
    <property type="molecule type" value="Genomic_DNA"/>
</dbReference>
<comment type="caution">
    <text evidence="2">The sequence shown here is derived from an EMBL/GenBank/DDBJ whole genome shotgun (WGS) entry which is preliminary data.</text>
</comment>
<reference evidence="2 3" key="1">
    <citation type="submission" date="2018-03" db="EMBL/GenBank/DDBJ databases">
        <title>Draft Genome Sequences of the Obligatory Marine Myxobacteria Enhygromyxa salina SWB005.</title>
        <authorList>
            <person name="Poehlein A."/>
            <person name="Moghaddam J.A."/>
            <person name="Harms H."/>
            <person name="Alanjari M."/>
            <person name="Koenig G.M."/>
            <person name="Daniel R."/>
            <person name="Schaeberle T.F."/>
        </authorList>
    </citation>
    <scope>NUCLEOTIDE SEQUENCE [LARGE SCALE GENOMIC DNA]</scope>
    <source>
        <strain evidence="2 3">SWB005</strain>
    </source>
</reference>
<keyword evidence="1" id="KW-0812">Transmembrane</keyword>
<evidence type="ECO:0000313" key="3">
    <source>
        <dbReference type="Proteomes" id="UP000237968"/>
    </source>
</evidence>
<name>A0A2S9XCJ0_9BACT</name>
<dbReference type="AlphaFoldDB" id="A0A2S9XCJ0"/>
<organism evidence="2 3">
    <name type="scientific">Enhygromyxa salina</name>
    <dbReference type="NCBI Taxonomy" id="215803"/>
    <lineage>
        <taxon>Bacteria</taxon>
        <taxon>Pseudomonadati</taxon>
        <taxon>Myxococcota</taxon>
        <taxon>Polyangia</taxon>
        <taxon>Nannocystales</taxon>
        <taxon>Nannocystaceae</taxon>
        <taxon>Enhygromyxa</taxon>
    </lineage>
</organism>
<proteinExistence type="predicted"/>
<protein>
    <submittedName>
        <fullName evidence="2">Uncharacterized protein</fullName>
    </submittedName>
</protein>
<feature type="transmembrane region" description="Helical" evidence="1">
    <location>
        <begin position="42"/>
        <end position="69"/>
    </location>
</feature>
<keyword evidence="1" id="KW-1133">Transmembrane helix</keyword>